<keyword evidence="3" id="KW-1185">Reference proteome</keyword>
<comment type="caution">
    <text evidence="2">The sequence shown here is derived from an EMBL/GenBank/DDBJ whole genome shotgun (WGS) entry which is preliminary data.</text>
</comment>
<protein>
    <submittedName>
        <fullName evidence="2">Uncharacterized protein</fullName>
    </submittedName>
</protein>
<dbReference type="EMBL" id="JBHTIR010000245">
    <property type="protein sequence ID" value="MFD0851073.1"/>
    <property type="molecule type" value="Genomic_DNA"/>
</dbReference>
<dbReference type="Proteomes" id="UP001597083">
    <property type="component" value="Unassembled WGS sequence"/>
</dbReference>
<evidence type="ECO:0000313" key="2">
    <source>
        <dbReference type="EMBL" id="MFD0851073.1"/>
    </source>
</evidence>
<reference evidence="3" key="1">
    <citation type="journal article" date="2019" name="Int. J. Syst. Evol. Microbiol.">
        <title>The Global Catalogue of Microorganisms (GCM) 10K type strain sequencing project: providing services to taxonomists for standard genome sequencing and annotation.</title>
        <authorList>
            <consortium name="The Broad Institute Genomics Platform"/>
            <consortium name="The Broad Institute Genome Sequencing Center for Infectious Disease"/>
            <person name="Wu L."/>
            <person name="Ma J."/>
        </authorList>
    </citation>
    <scope>NUCLEOTIDE SEQUENCE [LARGE SCALE GENOMIC DNA]</scope>
    <source>
        <strain evidence="3">JCM 31696</strain>
    </source>
</reference>
<gene>
    <name evidence="2" type="ORF">ACFQ07_02485</name>
</gene>
<organism evidence="2 3">
    <name type="scientific">Actinomadura adrarensis</name>
    <dbReference type="NCBI Taxonomy" id="1819600"/>
    <lineage>
        <taxon>Bacteria</taxon>
        <taxon>Bacillati</taxon>
        <taxon>Actinomycetota</taxon>
        <taxon>Actinomycetes</taxon>
        <taxon>Streptosporangiales</taxon>
        <taxon>Thermomonosporaceae</taxon>
        <taxon>Actinomadura</taxon>
    </lineage>
</organism>
<feature type="region of interest" description="Disordered" evidence="1">
    <location>
        <begin position="1"/>
        <end position="49"/>
    </location>
</feature>
<evidence type="ECO:0000256" key="1">
    <source>
        <dbReference type="SAM" id="MobiDB-lite"/>
    </source>
</evidence>
<accession>A0ABW3CBK9</accession>
<feature type="compositionally biased region" description="Pro residues" evidence="1">
    <location>
        <begin position="16"/>
        <end position="33"/>
    </location>
</feature>
<sequence>MGENKISELLNQPGSAPRPSPQPGPSPTPPSTRPTPSGGGGHEVESDSNAIRKLGYAFENEVGSIFQEARKKLNLKPRNAQPAAFTTFGISCALVYTQLIELADQDLIDKTKAVKEINNKLHEVAKTKDEADRKSTIKEI</sequence>
<proteinExistence type="predicted"/>
<evidence type="ECO:0000313" key="3">
    <source>
        <dbReference type="Proteomes" id="UP001597083"/>
    </source>
</evidence>
<name>A0ABW3CBK9_9ACTN</name>